<feature type="domain" description="Doubled CXXCH motif" evidence="3">
    <location>
        <begin position="472"/>
        <end position="503"/>
    </location>
</feature>
<feature type="signal peptide" evidence="2">
    <location>
        <begin position="1"/>
        <end position="23"/>
    </location>
</feature>
<keyword evidence="6" id="KW-1185">Reference proteome</keyword>
<evidence type="ECO:0000313" key="5">
    <source>
        <dbReference type="EMBL" id="NYE57335.1"/>
    </source>
</evidence>
<feature type="domain" description="Cytochrome c-552/4" evidence="4">
    <location>
        <begin position="309"/>
        <end position="356"/>
    </location>
</feature>
<keyword evidence="1 2" id="KW-0732">Signal</keyword>
<dbReference type="SUPFAM" id="SSF48695">
    <property type="entry name" value="Multiheme cytochromes"/>
    <property type="match status" value="2"/>
</dbReference>
<dbReference type="EMBL" id="JACCBS010000002">
    <property type="protein sequence ID" value="NYE57335.1"/>
    <property type="molecule type" value="Genomic_DNA"/>
</dbReference>
<sequence length="681" mass="73933">MRKGLWALVAAVLLLLVASPVLATEQYAKDTGKNCSYCHQVPASHKSQPGQQGRDQMDCMACHKAFMPLTSTAQIPLTERGVLFMQNGKKLAVDLNYDPLTEANVVKEFARVSGLSESAFGKVSGNITKQRLAYFLMVALKAQGEVAKVTANDLKKYADYTKAASANQKALVWAVKKGYLSARKAGSKLYLDPTAAASRTEVVKAFNAVQAKYPRVLPAPTAYAGTKKCQSCHGFSKFSATWHPNMVKTPDFFGSMLLWSLNDKFQASDVRYVINSPTELLFVGKDYKYMPYAFDKAENQWVADSHTQNWLVSCAKCHVTGYPGPNGITGTPYSVVGNTYKELFTEPGIGCEACHGPGALHAATGDPTKILGEKDGIAASATCEKCHEGAHHRGGEYNDEYAIAGVSGTVYGKHGISLQTIQKNSHGSVSCLECHSQDYRTALEDYLKANPGKTAADFNATVKLSDFKLGITCVTCHSPHSEKGYGKQLRKEPNELCMECHTGEGFTATSGSKGVHHPQKEVFTGQLGASFTALGIPEKVYNPMGSAECVTCHMPNGYHYFKVGKPTISIDNLTIKNDSSLGSYQSRYKASYNSCSVCHDAVGFDANAVKAWTDKVDTRVNNILNQLKTTYAAAYNDPNYKYADTLAGIVAADASHGIHNTALTELLLDKAEYYLTQIPKQ</sequence>
<dbReference type="PANTHER" id="PTHR35038">
    <property type="entry name" value="DISSIMILATORY SULFITE REDUCTASE SIRA"/>
    <property type="match status" value="1"/>
</dbReference>
<dbReference type="InterPro" id="IPR010177">
    <property type="entry name" value="Paired_CXXCH_1"/>
</dbReference>
<reference evidence="5 6" key="1">
    <citation type="submission" date="2020-07" db="EMBL/GenBank/DDBJ databases">
        <title>Genomic Encyclopedia of Type Strains, Phase III (KMG-III): the genomes of soil and plant-associated and newly described type strains.</title>
        <authorList>
            <person name="Whitman W."/>
        </authorList>
    </citation>
    <scope>NUCLEOTIDE SEQUENCE [LARGE SCALE GENOMIC DNA]</scope>
    <source>
        <strain evidence="5 6">DSM 11255</strain>
    </source>
</reference>
<evidence type="ECO:0000259" key="4">
    <source>
        <dbReference type="Pfam" id="PF13435"/>
    </source>
</evidence>
<dbReference type="PANTHER" id="PTHR35038:SF8">
    <property type="entry name" value="C-TYPE POLYHEME CYTOCHROME OMCC"/>
    <property type="match status" value="1"/>
</dbReference>
<proteinExistence type="predicted"/>
<dbReference type="InterPro" id="IPR051829">
    <property type="entry name" value="Multiheme_Cytochr_ET"/>
</dbReference>
<protein>
    <submittedName>
        <fullName evidence="5">CXXCH cytochrome family protein</fullName>
    </submittedName>
</protein>
<evidence type="ECO:0000259" key="3">
    <source>
        <dbReference type="Pfam" id="PF09699"/>
    </source>
</evidence>
<gene>
    <name evidence="5" type="ORF">HDG70_001050</name>
</gene>
<dbReference type="InterPro" id="IPR023155">
    <property type="entry name" value="Cyt_c-552/4"/>
</dbReference>
<feature type="chain" id="PRO_5046129229" evidence="2">
    <location>
        <begin position="24"/>
        <end position="681"/>
    </location>
</feature>
<name>A0ABX2R8S9_9THEO</name>
<dbReference type="Pfam" id="PF13435">
    <property type="entry name" value="Cytochrome_C554"/>
    <property type="match status" value="1"/>
</dbReference>
<dbReference type="Gene3D" id="1.10.1130.10">
    <property type="entry name" value="Flavocytochrome C3, Chain A"/>
    <property type="match status" value="3"/>
</dbReference>
<dbReference type="Pfam" id="PF09699">
    <property type="entry name" value="Paired_CXXCH_1"/>
    <property type="match status" value="1"/>
</dbReference>
<dbReference type="RefSeq" id="WP_028051696.1">
    <property type="nucleotide sequence ID" value="NZ_ATYG01000004.1"/>
</dbReference>
<accession>A0ABX2R8S9</accession>
<comment type="caution">
    <text evidence="5">The sequence shown here is derived from an EMBL/GenBank/DDBJ whole genome shotgun (WGS) entry which is preliminary data.</text>
</comment>
<evidence type="ECO:0000256" key="1">
    <source>
        <dbReference type="ARBA" id="ARBA00022729"/>
    </source>
</evidence>
<evidence type="ECO:0000313" key="6">
    <source>
        <dbReference type="Proteomes" id="UP000604066"/>
    </source>
</evidence>
<dbReference type="InterPro" id="IPR036280">
    <property type="entry name" value="Multihaem_cyt_sf"/>
</dbReference>
<organism evidence="5 6">
    <name type="scientific">Carboxydothermus ferrireducens DSM 11255</name>
    <dbReference type="NCBI Taxonomy" id="1119529"/>
    <lineage>
        <taxon>Bacteria</taxon>
        <taxon>Bacillati</taxon>
        <taxon>Bacillota</taxon>
        <taxon>Clostridia</taxon>
        <taxon>Thermoanaerobacterales</taxon>
        <taxon>Thermoanaerobacteraceae</taxon>
        <taxon>Carboxydothermus</taxon>
    </lineage>
</organism>
<dbReference type="Proteomes" id="UP000604066">
    <property type="component" value="Unassembled WGS sequence"/>
</dbReference>
<evidence type="ECO:0000256" key="2">
    <source>
        <dbReference type="SAM" id="SignalP"/>
    </source>
</evidence>